<dbReference type="PANTHER" id="PTHR30469">
    <property type="entry name" value="MULTIDRUG RESISTANCE PROTEIN MDTA"/>
    <property type="match status" value="1"/>
</dbReference>
<dbReference type="Proteomes" id="UP000287336">
    <property type="component" value="Unassembled WGS sequence"/>
</dbReference>
<dbReference type="Gene3D" id="2.40.50.100">
    <property type="match status" value="1"/>
</dbReference>
<evidence type="ECO:0000256" key="1">
    <source>
        <dbReference type="ARBA" id="ARBA00009477"/>
    </source>
</evidence>
<dbReference type="OrthoDB" id="9791520at2"/>
<sequence>MVKISALASLPFLVSTLLVVPSISQADIQAVSCLVGPSKSATLSSGVPGLLETIDVQRGEEVEREQVLFSLNSNVEEASLALESARVAFAQRTLQRNQRLIERGILSESERDEMDTELSIARLQADLAEARIADRIIQAPFPGIISSLESEEGEYIDNTPVMQLVQIDPLELELVLPLSAFGRFSVGDVIDIELVEPVGESMPAEITSIDRFIDPSSGTFVIYLALNNTDNVIPPGINCRLPTSA</sequence>
<dbReference type="AlphaFoldDB" id="A0A433KQA1"/>
<name>A0A433KQA1_9GAMM</name>
<feature type="chain" id="PRO_5019553139" evidence="2">
    <location>
        <begin position="27"/>
        <end position="245"/>
    </location>
</feature>
<evidence type="ECO:0000313" key="3">
    <source>
        <dbReference type="EMBL" id="RUR31851.1"/>
    </source>
</evidence>
<dbReference type="InterPro" id="IPR006143">
    <property type="entry name" value="RND_pump_MFP"/>
</dbReference>
<organism evidence="3 4">
    <name type="scientific">Vreelandella andesensis</name>
    <dbReference type="NCBI Taxonomy" id="447567"/>
    <lineage>
        <taxon>Bacteria</taxon>
        <taxon>Pseudomonadati</taxon>
        <taxon>Pseudomonadota</taxon>
        <taxon>Gammaproteobacteria</taxon>
        <taxon>Oceanospirillales</taxon>
        <taxon>Halomonadaceae</taxon>
        <taxon>Vreelandella</taxon>
    </lineage>
</organism>
<dbReference type="NCBIfam" id="TIGR01730">
    <property type="entry name" value="RND_mfp"/>
    <property type="match status" value="1"/>
</dbReference>
<keyword evidence="2" id="KW-0732">Signal</keyword>
<dbReference type="SUPFAM" id="SSF111369">
    <property type="entry name" value="HlyD-like secretion proteins"/>
    <property type="match status" value="1"/>
</dbReference>
<reference evidence="3 4" key="1">
    <citation type="submission" date="2018-12" db="EMBL/GenBank/DDBJ databases">
        <title>three novel Halomonas strain isolated from plants.</title>
        <authorList>
            <person name="Sun C."/>
        </authorList>
    </citation>
    <scope>NUCLEOTIDE SEQUENCE [LARGE SCALE GENOMIC DNA]</scope>
    <source>
        <strain evidence="3 4">DSM 19434</strain>
    </source>
</reference>
<comment type="similarity">
    <text evidence="1">Belongs to the membrane fusion protein (MFP) (TC 8.A.1) family.</text>
</comment>
<dbReference type="RefSeq" id="WP_126946116.1">
    <property type="nucleotide sequence ID" value="NZ_RZHG01000014.1"/>
</dbReference>
<dbReference type="Gene3D" id="2.40.30.170">
    <property type="match status" value="1"/>
</dbReference>
<proteinExistence type="inferred from homology"/>
<feature type="signal peptide" evidence="2">
    <location>
        <begin position="1"/>
        <end position="26"/>
    </location>
</feature>
<dbReference type="GO" id="GO:1990281">
    <property type="term" value="C:efflux pump complex"/>
    <property type="evidence" value="ECO:0007669"/>
    <property type="project" value="TreeGrafter"/>
</dbReference>
<dbReference type="GO" id="GO:0015562">
    <property type="term" value="F:efflux transmembrane transporter activity"/>
    <property type="evidence" value="ECO:0007669"/>
    <property type="project" value="TreeGrafter"/>
</dbReference>
<evidence type="ECO:0000256" key="2">
    <source>
        <dbReference type="SAM" id="SignalP"/>
    </source>
</evidence>
<dbReference type="Gene3D" id="1.10.287.470">
    <property type="entry name" value="Helix hairpin bin"/>
    <property type="match status" value="1"/>
</dbReference>
<comment type="caution">
    <text evidence="3">The sequence shown here is derived from an EMBL/GenBank/DDBJ whole genome shotgun (WGS) entry which is preliminary data.</text>
</comment>
<gene>
    <name evidence="3" type="ORF">ELY33_07265</name>
</gene>
<accession>A0A433KQA1</accession>
<evidence type="ECO:0000313" key="4">
    <source>
        <dbReference type="Proteomes" id="UP000287336"/>
    </source>
</evidence>
<protein>
    <submittedName>
        <fullName evidence="3">Efflux RND transporter periplasmic adaptor subunit</fullName>
    </submittedName>
</protein>
<dbReference type="EMBL" id="RZHG01000014">
    <property type="protein sequence ID" value="RUR31851.1"/>
    <property type="molecule type" value="Genomic_DNA"/>
</dbReference>
<keyword evidence="4" id="KW-1185">Reference proteome</keyword>